<proteinExistence type="predicted"/>
<sequence length="79" mass="8578">MIKHVVIAFFTLILMACSQTPESMLKVDGSCEEPRPQICTMEYDPVCGEVGGELKEYGNACSACGDPEINTYQKGACPK</sequence>
<gene>
    <name evidence="2" type="ORF">AALB_3883</name>
</gene>
<dbReference type="Pfam" id="PF00050">
    <property type="entry name" value="Kazal_1"/>
    <property type="match status" value="1"/>
</dbReference>
<reference evidence="2" key="1">
    <citation type="journal article" date="2013" name="Genome Announc.">
        <title>Draft Genome Sequence of Agarivorans albus Strain MKT 106T, an Agarolytic Marine Bacterium.</title>
        <authorList>
            <person name="Yasuike M."/>
            <person name="Nakamura Y."/>
            <person name="Kai W."/>
            <person name="Fujiwara A."/>
            <person name="Fukui Y."/>
            <person name="Satomi M."/>
            <person name="Sano M."/>
        </authorList>
    </citation>
    <scope>NUCLEOTIDE SEQUENCE [LARGE SCALE GENOMIC DNA]</scope>
</reference>
<dbReference type="RefSeq" id="WP_016403570.1">
    <property type="nucleotide sequence ID" value="NZ_BARX01000034.1"/>
</dbReference>
<dbReference type="Gene3D" id="3.30.60.30">
    <property type="match status" value="1"/>
</dbReference>
<protein>
    <submittedName>
        <fullName evidence="2">Cardiolipin synthetase</fullName>
    </submittedName>
</protein>
<evidence type="ECO:0000313" key="3">
    <source>
        <dbReference type="Proteomes" id="UP000014461"/>
    </source>
</evidence>
<name>R9PR97_AGAAL</name>
<evidence type="ECO:0000313" key="2">
    <source>
        <dbReference type="EMBL" id="GAD03803.1"/>
    </source>
</evidence>
<feature type="domain" description="Kazal-like" evidence="1">
    <location>
        <begin position="25"/>
        <end position="79"/>
    </location>
</feature>
<dbReference type="EMBL" id="BARX01000034">
    <property type="protein sequence ID" value="GAD03803.1"/>
    <property type="molecule type" value="Genomic_DNA"/>
</dbReference>
<dbReference type="CDD" id="cd00104">
    <property type="entry name" value="KAZAL_FS"/>
    <property type="match status" value="1"/>
</dbReference>
<organism evidence="2 3">
    <name type="scientific">Agarivorans albus MKT 106</name>
    <dbReference type="NCBI Taxonomy" id="1331007"/>
    <lineage>
        <taxon>Bacteria</taxon>
        <taxon>Pseudomonadati</taxon>
        <taxon>Pseudomonadota</taxon>
        <taxon>Gammaproteobacteria</taxon>
        <taxon>Alteromonadales</taxon>
        <taxon>Alteromonadaceae</taxon>
        <taxon>Agarivorans</taxon>
    </lineage>
</organism>
<dbReference type="PROSITE" id="PS51257">
    <property type="entry name" value="PROKAR_LIPOPROTEIN"/>
    <property type="match status" value="1"/>
</dbReference>
<dbReference type="Proteomes" id="UP000014461">
    <property type="component" value="Unassembled WGS sequence"/>
</dbReference>
<dbReference type="InterPro" id="IPR036058">
    <property type="entry name" value="Kazal_dom_sf"/>
</dbReference>
<evidence type="ECO:0000259" key="1">
    <source>
        <dbReference type="PROSITE" id="PS51465"/>
    </source>
</evidence>
<comment type="caution">
    <text evidence="2">The sequence shown here is derived from an EMBL/GenBank/DDBJ whole genome shotgun (WGS) entry which is preliminary data.</text>
</comment>
<dbReference type="AlphaFoldDB" id="R9PR97"/>
<dbReference type="OrthoDB" id="5298703at2"/>
<dbReference type="STRING" id="1331007.AALB_3883"/>
<keyword evidence="3" id="KW-1185">Reference proteome</keyword>
<accession>R9PR97</accession>
<dbReference type="PROSITE" id="PS51465">
    <property type="entry name" value="KAZAL_2"/>
    <property type="match status" value="1"/>
</dbReference>
<dbReference type="SUPFAM" id="SSF100895">
    <property type="entry name" value="Kazal-type serine protease inhibitors"/>
    <property type="match status" value="1"/>
</dbReference>
<dbReference type="InterPro" id="IPR002350">
    <property type="entry name" value="Kazal_dom"/>
</dbReference>